<organism evidence="5 6">
    <name type="scientific">Cytospora mali</name>
    <name type="common">Apple Valsa canker fungus</name>
    <name type="synonym">Valsa mali</name>
    <dbReference type="NCBI Taxonomy" id="578113"/>
    <lineage>
        <taxon>Eukaryota</taxon>
        <taxon>Fungi</taxon>
        <taxon>Dikarya</taxon>
        <taxon>Ascomycota</taxon>
        <taxon>Pezizomycotina</taxon>
        <taxon>Sordariomycetes</taxon>
        <taxon>Sordariomycetidae</taxon>
        <taxon>Diaporthales</taxon>
        <taxon>Cytosporaceae</taxon>
        <taxon>Cytospora</taxon>
    </lineage>
</organism>
<evidence type="ECO:0000256" key="3">
    <source>
        <dbReference type="SAM" id="MobiDB-lite"/>
    </source>
</evidence>
<keyword evidence="6" id="KW-1185">Reference proteome</keyword>
<dbReference type="STRING" id="694573.A0A194VG77"/>
<dbReference type="GO" id="GO:0006351">
    <property type="term" value="P:DNA-templated transcription"/>
    <property type="evidence" value="ECO:0007669"/>
    <property type="project" value="InterPro"/>
</dbReference>
<dbReference type="PANTHER" id="PTHR31001">
    <property type="entry name" value="UNCHARACTERIZED TRANSCRIPTIONAL REGULATORY PROTEIN"/>
    <property type="match status" value="1"/>
</dbReference>
<evidence type="ECO:0000259" key="4">
    <source>
        <dbReference type="SMART" id="SM00906"/>
    </source>
</evidence>
<proteinExistence type="predicted"/>
<feature type="compositionally biased region" description="Low complexity" evidence="3">
    <location>
        <begin position="496"/>
        <end position="508"/>
    </location>
</feature>
<protein>
    <recommendedName>
        <fullName evidence="4">Xylanolytic transcriptional activator regulatory domain-containing protein</fullName>
    </recommendedName>
</protein>
<evidence type="ECO:0000313" key="6">
    <source>
        <dbReference type="Proteomes" id="UP000078576"/>
    </source>
</evidence>
<dbReference type="OrthoDB" id="435881at2759"/>
<dbReference type="EMBL" id="KN714851">
    <property type="protein sequence ID" value="KUI63015.1"/>
    <property type="molecule type" value="Genomic_DNA"/>
</dbReference>
<evidence type="ECO:0000313" key="5">
    <source>
        <dbReference type="EMBL" id="KUI63015.1"/>
    </source>
</evidence>
<feature type="compositionally biased region" description="Polar residues" evidence="3">
    <location>
        <begin position="479"/>
        <end position="489"/>
    </location>
</feature>
<feature type="region of interest" description="Disordered" evidence="3">
    <location>
        <begin position="22"/>
        <end position="82"/>
    </location>
</feature>
<feature type="compositionally biased region" description="Low complexity" evidence="3">
    <location>
        <begin position="68"/>
        <end position="80"/>
    </location>
</feature>
<dbReference type="GO" id="GO:0003677">
    <property type="term" value="F:DNA binding"/>
    <property type="evidence" value="ECO:0007669"/>
    <property type="project" value="InterPro"/>
</dbReference>
<evidence type="ECO:0000256" key="2">
    <source>
        <dbReference type="ARBA" id="ARBA00023242"/>
    </source>
</evidence>
<dbReference type="GO" id="GO:0008270">
    <property type="term" value="F:zinc ion binding"/>
    <property type="evidence" value="ECO:0007669"/>
    <property type="project" value="InterPro"/>
</dbReference>
<sequence>MDKLTRMESIIKHLASENGIDQGVLPTGSEFGADTESSELLRPAITGQRKTNEVNGSRSGSRSVLTASPSGRTSPSSSSSLDGHFGRLVIDESKSYYVSNVLWANLANEVGEIRDMLIDPELDEDDEDYDMMFPKTPYSESSSSNAALFGFRAIAHSLRAYHPTRSQAVNLLDIFAENVCPQVRLFHMPTLSRMYHDAIASFESLDKNIEALLFAIYYSAVASLDDQKTLRILGVTRAVAMETYRFAVEQAMARADLLNTQDMILLQTAVLFLSALRSQDESRTPWSLTALIFHIAQTMGIHRDGTLFGLKPFETEMRRRLWWHICILDHRSSEFNGFLPIAHQFSSDTKFPLHVNDADLSPDMTEPPPGRTESTDITLLLLRCEALRTAWKFGMASPGLSNMPASWRTAAAAEDAASGGFSLEWRKAIVRDLEGRLKKSYLADVDTSKPMFKIYSSVADLIIAQFWLLVYHLTPGSTYEHTDPNSTPSSDKDGRSSATSSKAQSTASPNSTDGEISGDRDILFSRSIDVLEFSADLMSIPSVSKWLWYSKPHIQWHAVSFVLGEICSRPPSPQCDRAWKAAMAVNAFKGTLWRPVRRLMAKARYIRELQAKMKGEVPDGQVVPANGIAPGIQPMIFTSPGDASPGAAWSPCGYTAAGISSTLEVTDDVGFCQDDPGAEADDVMDLFNWPDDIHADESSTYGPSGGPRGFSLDMMGAGSAINGWDGRVW</sequence>
<dbReference type="AlphaFoldDB" id="A0A194VG77"/>
<dbReference type="Pfam" id="PF04082">
    <property type="entry name" value="Fungal_trans"/>
    <property type="match status" value="1"/>
</dbReference>
<feature type="region of interest" description="Disordered" evidence="3">
    <location>
        <begin position="479"/>
        <end position="518"/>
    </location>
</feature>
<dbReference type="SMART" id="SM00906">
    <property type="entry name" value="Fungal_trans"/>
    <property type="match status" value="1"/>
</dbReference>
<dbReference type="Proteomes" id="UP000078576">
    <property type="component" value="Unassembled WGS sequence"/>
</dbReference>
<dbReference type="InterPro" id="IPR007219">
    <property type="entry name" value="XnlR_reg_dom"/>
</dbReference>
<dbReference type="PANTHER" id="PTHR31001:SF57">
    <property type="entry name" value="ZN(II)2CYS6 TRANSCRIPTION FACTOR (EUROFUNG)"/>
    <property type="match status" value="1"/>
</dbReference>
<dbReference type="GO" id="GO:0005634">
    <property type="term" value="C:nucleus"/>
    <property type="evidence" value="ECO:0007669"/>
    <property type="project" value="UniProtKB-SubCell"/>
</dbReference>
<keyword evidence="2" id="KW-0539">Nucleus</keyword>
<evidence type="ECO:0000256" key="1">
    <source>
        <dbReference type="ARBA" id="ARBA00004123"/>
    </source>
</evidence>
<feature type="domain" description="Xylanolytic transcriptional activator regulatory" evidence="4">
    <location>
        <begin position="285"/>
        <end position="358"/>
    </location>
</feature>
<dbReference type="InterPro" id="IPR050613">
    <property type="entry name" value="Sec_Metabolite_Reg"/>
</dbReference>
<name>A0A194VG77_CYTMA</name>
<accession>A0A194VG77</accession>
<reference evidence="6" key="1">
    <citation type="submission" date="2014-12" db="EMBL/GenBank/DDBJ databases">
        <title>Genome Sequence of Valsa Canker Pathogens Uncovers a Specific Adaption of Colonization on Woody Bark.</title>
        <authorList>
            <person name="Yin Z."/>
            <person name="Liu H."/>
            <person name="Gao X."/>
            <person name="Li Z."/>
            <person name="Song N."/>
            <person name="Ke X."/>
            <person name="Dai Q."/>
            <person name="Wu Y."/>
            <person name="Sun Y."/>
            <person name="Xu J.-R."/>
            <person name="Kang Z.K."/>
            <person name="Wang L."/>
            <person name="Huang L."/>
        </authorList>
    </citation>
    <scope>NUCLEOTIDE SEQUENCE [LARGE SCALE GENOMIC DNA]</scope>
    <source>
        <strain evidence="6">SXYL134</strain>
    </source>
</reference>
<comment type="subcellular location">
    <subcellularLocation>
        <location evidence="1">Nucleus</location>
    </subcellularLocation>
</comment>
<gene>
    <name evidence="5" type="ORF">VP1G_10133</name>
</gene>
<feature type="compositionally biased region" description="Polar residues" evidence="3">
    <location>
        <begin position="53"/>
        <end position="67"/>
    </location>
</feature>
<dbReference type="CDD" id="cd12148">
    <property type="entry name" value="fungal_TF_MHR"/>
    <property type="match status" value="1"/>
</dbReference>